<protein>
    <recommendedName>
        <fullName evidence="3">Capsular polysaccharide biosynthesis protein CpsC</fullName>
    </recommendedName>
</protein>
<comment type="function">
    <text evidence="8">Required for CpsD phosphorylation. Involved in the regulation of capsular polysaccharide biosynthesis. May be part of a complex that directs the coordinated polymerization and export to the cell surface of the capsular polysaccharide.</text>
</comment>
<evidence type="ECO:0000313" key="12">
    <source>
        <dbReference type="Proteomes" id="UP001314262"/>
    </source>
</evidence>
<comment type="similarity">
    <text evidence="2">Belongs to the CpsC/CapA family.</text>
</comment>
<name>A0ABN9YM48_9LACO</name>
<evidence type="ECO:0000259" key="10">
    <source>
        <dbReference type="Pfam" id="PF02706"/>
    </source>
</evidence>
<keyword evidence="4" id="KW-1003">Cell membrane</keyword>
<evidence type="ECO:0000256" key="5">
    <source>
        <dbReference type="ARBA" id="ARBA00022692"/>
    </source>
</evidence>
<dbReference type="PANTHER" id="PTHR32309">
    <property type="entry name" value="TYROSINE-PROTEIN KINASE"/>
    <property type="match status" value="1"/>
</dbReference>
<evidence type="ECO:0000256" key="2">
    <source>
        <dbReference type="ARBA" id="ARBA00006683"/>
    </source>
</evidence>
<keyword evidence="12" id="KW-1185">Reference proteome</keyword>
<dbReference type="InterPro" id="IPR003856">
    <property type="entry name" value="LPS_length_determ_N"/>
</dbReference>
<dbReference type="Pfam" id="PF02706">
    <property type="entry name" value="Wzz"/>
    <property type="match status" value="1"/>
</dbReference>
<evidence type="ECO:0000256" key="8">
    <source>
        <dbReference type="ARBA" id="ARBA00045736"/>
    </source>
</evidence>
<evidence type="ECO:0000256" key="7">
    <source>
        <dbReference type="ARBA" id="ARBA00023136"/>
    </source>
</evidence>
<evidence type="ECO:0000256" key="4">
    <source>
        <dbReference type="ARBA" id="ARBA00022475"/>
    </source>
</evidence>
<dbReference type="RefSeq" id="WP_338348861.1">
    <property type="nucleotide sequence ID" value="NZ_CAUZLT010000001.1"/>
</dbReference>
<dbReference type="PANTHER" id="PTHR32309:SF31">
    <property type="entry name" value="CAPSULAR EXOPOLYSACCHARIDE FAMILY"/>
    <property type="match status" value="1"/>
</dbReference>
<evidence type="ECO:0000256" key="3">
    <source>
        <dbReference type="ARBA" id="ARBA00020739"/>
    </source>
</evidence>
<reference evidence="11 12" key="1">
    <citation type="submission" date="2023-10" db="EMBL/GenBank/DDBJ databases">
        <authorList>
            <person name="Botero Cardona J."/>
        </authorList>
    </citation>
    <scope>NUCLEOTIDE SEQUENCE [LARGE SCALE GENOMIC DNA]</scope>
    <source>
        <strain evidence="11 12">R-53137</strain>
    </source>
</reference>
<keyword evidence="6 9" id="KW-1133">Transmembrane helix</keyword>
<gene>
    <name evidence="11" type="ORF">R53137_KAKDMLNK_00119</name>
</gene>
<evidence type="ECO:0000256" key="6">
    <source>
        <dbReference type="ARBA" id="ARBA00022989"/>
    </source>
</evidence>
<proteinExistence type="inferred from homology"/>
<evidence type="ECO:0000256" key="9">
    <source>
        <dbReference type="SAM" id="Phobius"/>
    </source>
</evidence>
<sequence length="208" mass="23371">MSESKELEQIWYVMKRRIWWIASLTILGLVMGFGISHYFVKPTYTSTTTLLVDDKSKASADKQQEINLITTYKDLIVSTDVLKPVTKNIDTDLSVQAIRSMISVTTNSGSQVFSINVKSEDADQATTIANAVAKEFQNKLSSMMNLDNVSTIDRAQSDNQMKSSKSTFYTLVFGAILGGGSFVYFWMKEMSKREKKHGESSSRMARLK</sequence>
<organism evidence="11 12">
    <name type="scientific">Fructobacillus tropaeoli</name>
    <dbReference type="NCBI Taxonomy" id="709323"/>
    <lineage>
        <taxon>Bacteria</taxon>
        <taxon>Bacillati</taxon>
        <taxon>Bacillota</taxon>
        <taxon>Bacilli</taxon>
        <taxon>Lactobacillales</taxon>
        <taxon>Lactobacillaceae</taxon>
        <taxon>Fructobacillus</taxon>
    </lineage>
</organism>
<dbReference type="InterPro" id="IPR050445">
    <property type="entry name" value="Bact_polysacc_biosynth/exp"/>
</dbReference>
<comment type="subcellular location">
    <subcellularLocation>
        <location evidence="1">Cell membrane</location>
        <topology evidence="1">Multi-pass membrane protein</topology>
    </subcellularLocation>
</comment>
<keyword evidence="5 9" id="KW-0812">Transmembrane</keyword>
<evidence type="ECO:0000313" key="11">
    <source>
        <dbReference type="EMBL" id="CAK1225998.1"/>
    </source>
</evidence>
<evidence type="ECO:0000256" key="1">
    <source>
        <dbReference type="ARBA" id="ARBA00004651"/>
    </source>
</evidence>
<feature type="transmembrane region" description="Helical" evidence="9">
    <location>
        <begin position="168"/>
        <end position="187"/>
    </location>
</feature>
<dbReference type="Proteomes" id="UP001314262">
    <property type="component" value="Unassembled WGS sequence"/>
</dbReference>
<keyword evidence="7 9" id="KW-0472">Membrane</keyword>
<accession>A0ABN9YM48</accession>
<feature type="domain" description="Polysaccharide chain length determinant N-terminal" evidence="10">
    <location>
        <begin position="7"/>
        <end position="88"/>
    </location>
</feature>
<comment type="caution">
    <text evidence="11">The sequence shown here is derived from an EMBL/GenBank/DDBJ whole genome shotgun (WGS) entry which is preliminary data.</text>
</comment>
<feature type="transmembrane region" description="Helical" evidence="9">
    <location>
        <begin position="20"/>
        <end position="40"/>
    </location>
</feature>
<dbReference type="EMBL" id="CAUZLT010000001">
    <property type="protein sequence ID" value="CAK1225998.1"/>
    <property type="molecule type" value="Genomic_DNA"/>
</dbReference>